<dbReference type="PANTHER" id="PTHR24346:SF30">
    <property type="entry name" value="MATERNAL EMBRYONIC LEUCINE ZIPPER KINASE"/>
    <property type="match status" value="1"/>
</dbReference>
<evidence type="ECO:0000256" key="1">
    <source>
        <dbReference type="ARBA" id="ARBA00022741"/>
    </source>
</evidence>
<dbReference type="AlphaFoldDB" id="A0A9P6AYL2"/>
<feature type="compositionally biased region" description="Polar residues" evidence="3">
    <location>
        <begin position="84"/>
        <end position="132"/>
    </location>
</feature>
<keyword evidence="2" id="KW-0067">ATP-binding</keyword>
<reference evidence="5" key="1">
    <citation type="journal article" date="2020" name="Nat. Commun.">
        <title>Large-scale genome sequencing of mycorrhizal fungi provides insights into the early evolution of symbiotic traits.</title>
        <authorList>
            <person name="Miyauchi S."/>
            <person name="Kiss E."/>
            <person name="Kuo A."/>
            <person name="Drula E."/>
            <person name="Kohler A."/>
            <person name="Sanchez-Garcia M."/>
            <person name="Morin E."/>
            <person name="Andreopoulos B."/>
            <person name="Barry K.W."/>
            <person name="Bonito G."/>
            <person name="Buee M."/>
            <person name="Carver A."/>
            <person name="Chen C."/>
            <person name="Cichocki N."/>
            <person name="Clum A."/>
            <person name="Culley D."/>
            <person name="Crous P.W."/>
            <person name="Fauchery L."/>
            <person name="Girlanda M."/>
            <person name="Hayes R.D."/>
            <person name="Keri Z."/>
            <person name="LaButti K."/>
            <person name="Lipzen A."/>
            <person name="Lombard V."/>
            <person name="Magnuson J."/>
            <person name="Maillard F."/>
            <person name="Murat C."/>
            <person name="Nolan M."/>
            <person name="Ohm R.A."/>
            <person name="Pangilinan J."/>
            <person name="Pereira M.F."/>
            <person name="Perotto S."/>
            <person name="Peter M."/>
            <person name="Pfister S."/>
            <person name="Riley R."/>
            <person name="Sitrit Y."/>
            <person name="Stielow J.B."/>
            <person name="Szollosi G."/>
            <person name="Zifcakova L."/>
            <person name="Stursova M."/>
            <person name="Spatafora J.W."/>
            <person name="Tedersoo L."/>
            <person name="Vaario L.M."/>
            <person name="Yamada A."/>
            <person name="Yan M."/>
            <person name="Wang P."/>
            <person name="Xu J."/>
            <person name="Bruns T."/>
            <person name="Baldrian P."/>
            <person name="Vilgalys R."/>
            <person name="Dunand C."/>
            <person name="Henrissat B."/>
            <person name="Grigoriev I.V."/>
            <person name="Hibbett D."/>
            <person name="Nagy L.G."/>
            <person name="Martin F.M."/>
        </authorList>
    </citation>
    <scope>NUCLEOTIDE SEQUENCE</scope>
    <source>
        <strain evidence="5">UP504</strain>
    </source>
</reference>
<dbReference type="PROSITE" id="PS50011">
    <property type="entry name" value="PROTEIN_KINASE_DOM"/>
    <property type="match status" value="1"/>
</dbReference>
<evidence type="ECO:0000256" key="2">
    <source>
        <dbReference type="ARBA" id="ARBA00022840"/>
    </source>
</evidence>
<feature type="region of interest" description="Disordered" evidence="3">
    <location>
        <begin position="568"/>
        <end position="590"/>
    </location>
</feature>
<feature type="compositionally biased region" description="Pro residues" evidence="3">
    <location>
        <begin position="221"/>
        <end position="236"/>
    </location>
</feature>
<feature type="region of interest" description="Disordered" evidence="3">
    <location>
        <begin position="84"/>
        <end position="178"/>
    </location>
</feature>
<dbReference type="PANTHER" id="PTHR24346">
    <property type="entry name" value="MAP/MICROTUBULE AFFINITY-REGULATING KINASE"/>
    <property type="match status" value="1"/>
</dbReference>
<protein>
    <recommendedName>
        <fullName evidence="4">Protein kinase domain-containing protein</fullName>
    </recommendedName>
</protein>
<dbReference type="EMBL" id="MU128960">
    <property type="protein sequence ID" value="KAF9514421.1"/>
    <property type="molecule type" value="Genomic_DNA"/>
</dbReference>
<feature type="compositionally biased region" description="Polar residues" evidence="3">
    <location>
        <begin position="296"/>
        <end position="312"/>
    </location>
</feature>
<dbReference type="GO" id="GO:0004674">
    <property type="term" value="F:protein serine/threonine kinase activity"/>
    <property type="evidence" value="ECO:0007669"/>
    <property type="project" value="TreeGrafter"/>
</dbReference>
<dbReference type="GO" id="GO:0035556">
    <property type="term" value="P:intracellular signal transduction"/>
    <property type="evidence" value="ECO:0007669"/>
    <property type="project" value="TreeGrafter"/>
</dbReference>
<dbReference type="InterPro" id="IPR011009">
    <property type="entry name" value="Kinase-like_dom_sf"/>
</dbReference>
<evidence type="ECO:0000256" key="3">
    <source>
        <dbReference type="SAM" id="MobiDB-lite"/>
    </source>
</evidence>
<dbReference type="GO" id="GO:0005737">
    <property type="term" value="C:cytoplasm"/>
    <property type="evidence" value="ECO:0007669"/>
    <property type="project" value="TreeGrafter"/>
</dbReference>
<feature type="domain" description="Protein kinase" evidence="4">
    <location>
        <begin position="255"/>
        <end position="643"/>
    </location>
</feature>
<dbReference type="OrthoDB" id="289250at2759"/>
<evidence type="ECO:0000313" key="6">
    <source>
        <dbReference type="Proteomes" id="UP000886523"/>
    </source>
</evidence>
<dbReference type="Proteomes" id="UP000886523">
    <property type="component" value="Unassembled WGS sequence"/>
</dbReference>
<dbReference type="Pfam" id="PF00069">
    <property type="entry name" value="Pkinase"/>
    <property type="match status" value="1"/>
</dbReference>
<feature type="region of interest" description="Disordered" evidence="3">
    <location>
        <begin position="1"/>
        <end position="56"/>
    </location>
</feature>
<dbReference type="Gene3D" id="1.10.510.10">
    <property type="entry name" value="Transferase(Phosphotransferase) domain 1"/>
    <property type="match status" value="1"/>
</dbReference>
<feature type="compositionally biased region" description="Low complexity" evidence="3">
    <location>
        <begin position="572"/>
        <end position="584"/>
    </location>
</feature>
<feature type="compositionally biased region" description="Basic and acidic residues" evidence="3">
    <location>
        <begin position="325"/>
        <end position="342"/>
    </location>
</feature>
<feature type="region of interest" description="Disordered" evidence="3">
    <location>
        <begin position="289"/>
        <end position="318"/>
    </location>
</feature>
<comment type="caution">
    <text evidence="5">The sequence shown here is derived from an EMBL/GenBank/DDBJ whole genome shotgun (WGS) entry which is preliminary data.</text>
</comment>
<dbReference type="SUPFAM" id="SSF56112">
    <property type="entry name" value="Protein kinase-like (PK-like)"/>
    <property type="match status" value="1"/>
</dbReference>
<dbReference type="InterPro" id="IPR000719">
    <property type="entry name" value="Prot_kinase_dom"/>
</dbReference>
<organism evidence="5 6">
    <name type="scientific">Hydnum rufescens UP504</name>
    <dbReference type="NCBI Taxonomy" id="1448309"/>
    <lineage>
        <taxon>Eukaryota</taxon>
        <taxon>Fungi</taxon>
        <taxon>Dikarya</taxon>
        <taxon>Basidiomycota</taxon>
        <taxon>Agaricomycotina</taxon>
        <taxon>Agaricomycetes</taxon>
        <taxon>Cantharellales</taxon>
        <taxon>Hydnaceae</taxon>
        <taxon>Hydnum</taxon>
    </lineage>
</organism>
<proteinExistence type="predicted"/>
<feature type="compositionally biased region" description="Polar residues" evidence="3">
    <location>
        <begin position="196"/>
        <end position="212"/>
    </location>
</feature>
<feature type="compositionally biased region" description="Polar residues" evidence="3">
    <location>
        <begin position="11"/>
        <end position="39"/>
    </location>
</feature>
<accession>A0A9P6AYL2</accession>
<keyword evidence="6" id="KW-1185">Reference proteome</keyword>
<gene>
    <name evidence="5" type="ORF">BS47DRAFT_1361643</name>
</gene>
<evidence type="ECO:0000259" key="4">
    <source>
        <dbReference type="PROSITE" id="PS50011"/>
    </source>
</evidence>
<dbReference type="GO" id="GO:0005524">
    <property type="term" value="F:ATP binding"/>
    <property type="evidence" value="ECO:0007669"/>
    <property type="project" value="UniProtKB-KW"/>
</dbReference>
<feature type="region of interest" description="Disordered" evidence="3">
    <location>
        <begin position="190"/>
        <end position="246"/>
    </location>
</feature>
<feature type="region of interest" description="Disordered" evidence="3">
    <location>
        <begin position="325"/>
        <end position="344"/>
    </location>
</feature>
<dbReference type="Gene3D" id="3.30.200.20">
    <property type="entry name" value="Phosphorylase Kinase, domain 1"/>
    <property type="match status" value="1"/>
</dbReference>
<keyword evidence="1" id="KW-0547">Nucleotide-binding</keyword>
<name>A0A9P6AYL2_9AGAM</name>
<evidence type="ECO:0000313" key="5">
    <source>
        <dbReference type="EMBL" id="KAF9514421.1"/>
    </source>
</evidence>
<sequence length="709" mass="78941">MPISLHESPQESEFSWSAQKGQNRLPTPTLSDSSRNTSPHFRDRRNQPVPGGFPSAGLLGYDSLRRVADSAATTDVFTTTSHEIDFSTPTSDRTNAFFSSSSTSYELPTPPHRSQTLRSNSSEKTVTLSRSVSDPHAPPSRSNADIFFSRGARPPSPPPPLSSSESRTPSVLPPLSRFFPSRYRRNSHDYFEQDSQESLSTPQPSLNTNIAFSPTVRVDPVPTPRPWHIPREPLPPSSDNEPSPGTVVEIDDLKLTFVRHLGKGAFSSVWLAEDDSEGFAWLKKDKKMDGLRPTQPARNLSFSTPKQSSSELDPSAEDNRILDVSAEDHDRGSTSREQKPASEGRVVAVKMMELAMCDVNDRTRISFVREVEVLRHISHPNIVSYLHSYTTPTHHCLVLEYLGGGELFELLNSDANHAKMTEVLLRRLWGELALAVGWMHEVALVHRDIKLESERYFMSLMRHPSDIRVQIMVDILLTCNPFTQMYKTPMEAASLPSPLLKITDFGLARFIDPANPLLTTRCGSEYYAAPEIIMGRPMMAERRTRGRRAWSSMLWLLDISPFDQLHSRSTPAAARGRSSAIAGSPPSSFKETKRRYLMRIAKEEVEPPPVEEDPASRLATEGLLVRDPEKRARLVDLWADEWFRGHGAPHPPPEAFLAAGSGHRVGLEASQEEINLGLGIDLSKWKASSESGHLVAADDIPSLARQDAT</sequence>